<dbReference type="PANTHER" id="PTHR43531">
    <property type="entry name" value="PROTEIN ICFG"/>
    <property type="match status" value="1"/>
</dbReference>
<dbReference type="OrthoDB" id="8744489at2"/>
<evidence type="ECO:0000259" key="12">
    <source>
        <dbReference type="PROSITE" id="PS50111"/>
    </source>
</evidence>
<keyword evidence="15" id="KW-1185">Reference proteome</keyword>
<dbReference type="InterPro" id="IPR004090">
    <property type="entry name" value="Chemotax_Me-accpt_rcpt"/>
</dbReference>
<dbReference type="CDD" id="cd12913">
    <property type="entry name" value="PDC1_MCP_like"/>
    <property type="match status" value="1"/>
</dbReference>
<evidence type="ECO:0000313" key="15">
    <source>
        <dbReference type="Proteomes" id="UP000243063"/>
    </source>
</evidence>
<evidence type="ECO:0000256" key="7">
    <source>
        <dbReference type="ARBA" id="ARBA00023224"/>
    </source>
</evidence>
<evidence type="ECO:0000256" key="8">
    <source>
        <dbReference type="ARBA" id="ARBA00029447"/>
    </source>
</evidence>
<evidence type="ECO:0000256" key="9">
    <source>
        <dbReference type="PROSITE-ProRule" id="PRU00284"/>
    </source>
</evidence>
<dbReference type="PROSITE" id="PS50111">
    <property type="entry name" value="CHEMOTAXIS_TRANSDUC_2"/>
    <property type="match status" value="1"/>
</dbReference>
<dbReference type="CDD" id="cd11386">
    <property type="entry name" value="MCP_signal"/>
    <property type="match status" value="1"/>
</dbReference>
<dbReference type="GO" id="GO:0005886">
    <property type="term" value="C:plasma membrane"/>
    <property type="evidence" value="ECO:0007669"/>
    <property type="project" value="UniProtKB-SubCell"/>
</dbReference>
<feature type="domain" description="HAMP" evidence="13">
    <location>
        <begin position="352"/>
        <end position="393"/>
    </location>
</feature>
<proteinExistence type="inferred from homology"/>
<feature type="region of interest" description="Disordered" evidence="11">
    <location>
        <begin position="646"/>
        <end position="667"/>
    </location>
</feature>
<keyword evidence="4" id="KW-0812">Transmembrane</keyword>
<dbReference type="AlphaFoldDB" id="A0A1H2HIL8"/>
<keyword evidence="3" id="KW-0488">Methylation</keyword>
<dbReference type="Pfam" id="PF00015">
    <property type="entry name" value="MCPsignal"/>
    <property type="match status" value="1"/>
</dbReference>
<name>A0A1H2HIL8_9GAMM</name>
<dbReference type="CDD" id="cd12912">
    <property type="entry name" value="PDC2_MCP_like"/>
    <property type="match status" value="1"/>
</dbReference>
<dbReference type="RefSeq" id="WP_090214637.1">
    <property type="nucleotide sequence ID" value="NZ_LT629780.1"/>
</dbReference>
<evidence type="ECO:0000313" key="14">
    <source>
        <dbReference type="EMBL" id="SDU31398.1"/>
    </source>
</evidence>
<dbReference type="Gene3D" id="3.30.450.20">
    <property type="entry name" value="PAS domain"/>
    <property type="match status" value="2"/>
</dbReference>
<evidence type="ECO:0000256" key="6">
    <source>
        <dbReference type="ARBA" id="ARBA00023136"/>
    </source>
</evidence>
<dbReference type="Pfam" id="PF02743">
    <property type="entry name" value="dCache_1"/>
    <property type="match status" value="1"/>
</dbReference>
<dbReference type="Gene3D" id="1.10.287.950">
    <property type="entry name" value="Methyl-accepting chemotaxis protein"/>
    <property type="match status" value="1"/>
</dbReference>
<dbReference type="GO" id="GO:0004888">
    <property type="term" value="F:transmembrane signaling receptor activity"/>
    <property type="evidence" value="ECO:0007669"/>
    <property type="project" value="InterPro"/>
</dbReference>
<dbReference type="PROSITE" id="PS50885">
    <property type="entry name" value="HAMP"/>
    <property type="match status" value="1"/>
</dbReference>
<gene>
    <name evidence="14" type="ORF">SAMN05216580_2339</name>
</gene>
<dbReference type="EMBL" id="LT629780">
    <property type="protein sequence ID" value="SDU31398.1"/>
    <property type="molecule type" value="Genomic_DNA"/>
</dbReference>
<comment type="similarity">
    <text evidence="8">Belongs to the methyl-accepting chemotaxis (MCP) protein family.</text>
</comment>
<dbReference type="GO" id="GO:0006935">
    <property type="term" value="P:chemotaxis"/>
    <property type="evidence" value="ECO:0007669"/>
    <property type="project" value="InterPro"/>
</dbReference>
<dbReference type="Proteomes" id="UP000243063">
    <property type="component" value="Chromosome I"/>
</dbReference>
<sequence length="667" mass="70253">MSLRARLLLCVVLIVLVGFAATVTVLSQQAASMQHDTALSYANERAKHESMAVSLTIEHALDAAQVLADALGSLSADGLADREIANTILRGVLAGNSGFLGVWTGWEPDAFDGKDAEYVDKPGHDQSGRFVPYWNRGAGSLQVEALIDYDKSGAGDYYQLAKQTRRPVLLDPYPYTVAGKEVLITTLTVPIIRDGRFLGVAGIDIALASLQEMVGKLKIFDSGYATLLSNSGTVVADRDARQVGQDMTAVGIDEALRAGIQAGTPHRERITDSRLDTTVTRLYVPIRIGATPTPWTFVATVPENEVLAGISTLRAVAAGLGLLSIVLVSIGLSIALERLVLRPIGGDPEDAAAIADRVAQGDLSRPIPLRAGDTRSLMAQLKHMQDSLLAVVSSVRQGSQGVAVASAQIAQANQDLSSRTESQASALEQTSASMEELGTTVQNNAEGAAQANQLAMSASEVATRGGEVVDRVVSTMREIDNSSRQMADIVSAIDGIAFQTNILALNASVEAARAGEQGRGFAVVANEVRTLAQRSANAANEIKQLITVNVDRVAAGSSLVDQAGSTMQEVVEAIQRVTDIMGEISAASREQSAGVGQVGLAVTQMDRATQQNAALVEEMAAAADSLRGQAEELVQTVAVFKVGAERAQSPQTAPHTHTRRVAEAETF</sequence>
<comment type="subcellular location">
    <subcellularLocation>
        <location evidence="1">Cell membrane</location>
        <topology evidence="1">Multi-pass membrane protein</topology>
    </subcellularLocation>
</comment>
<dbReference type="FunFam" id="1.10.287.950:FF:000001">
    <property type="entry name" value="Methyl-accepting chemotaxis sensory transducer"/>
    <property type="match status" value="1"/>
</dbReference>
<dbReference type="InterPro" id="IPR051310">
    <property type="entry name" value="MCP_chemotaxis"/>
</dbReference>
<evidence type="ECO:0000256" key="2">
    <source>
        <dbReference type="ARBA" id="ARBA00022475"/>
    </source>
</evidence>
<dbReference type="InterPro" id="IPR033479">
    <property type="entry name" value="dCache_1"/>
</dbReference>
<evidence type="ECO:0000256" key="3">
    <source>
        <dbReference type="ARBA" id="ARBA00022481"/>
    </source>
</evidence>
<keyword evidence="2" id="KW-1003">Cell membrane</keyword>
<evidence type="ECO:0000256" key="5">
    <source>
        <dbReference type="ARBA" id="ARBA00022989"/>
    </source>
</evidence>
<protein>
    <submittedName>
        <fullName evidence="14">Methyl-accepting chemotaxis sensory transducer with Cache sensor</fullName>
    </submittedName>
</protein>
<evidence type="ECO:0000256" key="10">
    <source>
        <dbReference type="SAM" id="Coils"/>
    </source>
</evidence>
<keyword evidence="5" id="KW-1133">Transmembrane helix</keyword>
<dbReference type="SMART" id="SM00283">
    <property type="entry name" value="MA"/>
    <property type="match status" value="1"/>
</dbReference>
<evidence type="ECO:0000256" key="1">
    <source>
        <dbReference type="ARBA" id="ARBA00004651"/>
    </source>
</evidence>
<feature type="coiled-coil region" evidence="10">
    <location>
        <begin position="605"/>
        <end position="636"/>
    </location>
</feature>
<dbReference type="PANTHER" id="PTHR43531:SF14">
    <property type="entry name" value="METHYL-ACCEPTING CHEMOTAXIS PROTEIN I-RELATED"/>
    <property type="match status" value="1"/>
</dbReference>
<dbReference type="SUPFAM" id="SSF58104">
    <property type="entry name" value="Methyl-accepting chemotaxis protein (MCP) signaling domain"/>
    <property type="match status" value="1"/>
</dbReference>
<keyword evidence="6" id="KW-0472">Membrane</keyword>
<keyword evidence="10" id="KW-0175">Coiled coil</keyword>
<dbReference type="STRING" id="1245526.SAMN05216580_2339"/>
<organism evidence="14 15">
    <name type="scientific">Geopseudomonas guangdongensis</name>
    <dbReference type="NCBI Taxonomy" id="1245526"/>
    <lineage>
        <taxon>Bacteria</taxon>
        <taxon>Pseudomonadati</taxon>
        <taxon>Pseudomonadota</taxon>
        <taxon>Gammaproteobacteria</taxon>
        <taxon>Pseudomonadales</taxon>
        <taxon>Pseudomonadaceae</taxon>
        <taxon>Geopseudomonas</taxon>
    </lineage>
</organism>
<reference evidence="15" key="1">
    <citation type="submission" date="2016-10" db="EMBL/GenBank/DDBJ databases">
        <authorList>
            <person name="Varghese N."/>
            <person name="Submissions S."/>
        </authorList>
    </citation>
    <scope>NUCLEOTIDE SEQUENCE [LARGE SCALE GENOMIC DNA]</scope>
    <source>
        <strain evidence="15">CCTCC 2012022</strain>
    </source>
</reference>
<dbReference type="InterPro" id="IPR004089">
    <property type="entry name" value="MCPsignal_dom"/>
</dbReference>
<evidence type="ECO:0000256" key="11">
    <source>
        <dbReference type="SAM" id="MobiDB-lite"/>
    </source>
</evidence>
<dbReference type="InterPro" id="IPR003660">
    <property type="entry name" value="HAMP_dom"/>
</dbReference>
<dbReference type="PRINTS" id="PR00260">
    <property type="entry name" value="CHEMTRNSDUCR"/>
</dbReference>
<feature type="domain" description="Methyl-accepting transducer" evidence="12">
    <location>
        <begin position="398"/>
        <end position="627"/>
    </location>
</feature>
<evidence type="ECO:0000256" key="4">
    <source>
        <dbReference type="ARBA" id="ARBA00022692"/>
    </source>
</evidence>
<accession>A0A1H2HIL8</accession>
<evidence type="ECO:0000259" key="13">
    <source>
        <dbReference type="PROSITE" id="PS50885"/>
    </source>
</evidence>
<dbReference type="GO" id="GO:0007165">
    <property type="term" value="P:signal transduction"/>
    <property type="evidence" value="ECO:0007669"/>
    <property type="project" value="UniProtKB-KW"/>
</dbReference>
<keyword evidence="7 9" id="KW-0807">Transducer</keyword>